<dbReference type="InterPro" id="IPR002657">
    <property type="entry name" value="BilAc:Na_symport/Acr3"/>
</dbReference>
<evidence type="ECO:0000313" key="6">
    <source>
        <dbReference type="EMBL" id="GBO33396.1"/>
    </source>
</evidence>
<keyword evidence="8" id="KW-1185">Reference proteome</keyword>
<dbReference type="Gene3D" id="1.20.1530.20">
    <property type="match status" value="1"/>
</dbReference>
<evidence type="ECO:0000256" key="2">
    <source>
        <dbReference type="ARBA" id="ARBA00022692"/>
    </source>
</evidence>
<protein>
    <submittedName>
        <fullName evidence="7">Uncharacterized protein</fullName>
    </submittedName>
</protein>
<dbReference type="EMBL" id="BGPR01056956">
    <property type="protein sequence ID" value="GBO33396.1"/>
    <property type="molecule type" value="Genomic_DNA"/>
</dbReference>
<evidence type="ECO:0000256" key="3">
    <source>
        <dbReference type="ARBA" id="ARBA00022989"/>
    </source>
</evidence>
<evidence type="ECO:0000313" key="8">
    <source>
        <dbReference type="Proteomes" id="UP000499080"/>
    </source>
</evidence>
<keyword evidence="2" id="KW-0812">Transmembrane</keyword>
<keyword evidence="3" id="KW-1133">Transmembrane helix</keyword>
<evidence type="ECO:0000256" key="1">
    <source>
        <dbReference type="ARBA" id="ARBA00004141"/>
    </source>
</evidence>
<dbReference type="GO" id="GO:0016020">
    <property type="term" value="C:membrane"/>
    <property type="evidence" value="ECO:0007669"/>
    <property type="project" value="UniProtKB-SubCell"/>
</dbReference>
<dbReference type="Pfam" id="PF01758">
    <property type="entry name" value="SBF"/>
    <property type="match status" value="1"/>
</dbReference>
<dbReference type="EMBL" id="BGPR01056955">
    <property type="protein sequence ID" value="GBO33393.1"/>
    <property type="molecule type" value="Genomic_DNA"/>
</dbReference>
<evidence type="ECO:0000313" key="5">
    <source>
        <dbReference type="EMBL" id="GBO33393.1"/>
    </source>
</evidence>
<sequence length="59" mass="6559">MALCMMPANIWLYGRSFNSENLMIPYQKMAISLIGVTSPVAVGMTLRRKFPRVAALVAK</sequence>
<keyword evidence="4" id="KW-0472">Membrane</keyword>
<proteinExistence type="predicted"/>
<gene>
    <name evidence="7" type="ORF">AVEN_186732_1</name>
    <name evidence="5" type="ORF">AVEN_191774_1</name>
    <name evidence="6" type="ORF">AVEN_192641_1</name>
</gene>
<reference evidence="7 8" key="1">
    <citation type="journal article" date="2019" name="Sci. Rep.">
        <title>Orb-weaving spider Araneus ventricosus genome elucidates the spidroin gene catalogue.</title>
        <authorList>
            <person name="Kono N."/>
            <person name="Nakamura H."/>
            <person name="Ohtoshi R."/>
            <person name="Moran D.A.P."/>
            <person name="Shinohara A."/>
            <person name="Yoshida Y."/>
            <person name="Fujiwara M."/>
            <person name="Mori M."/>
            <person name="Tomita M."/>
            <person name="Arakawa K."/>
        </authorList>
    </citation>
    <scope>NUCLEOTIDE SEQUENCE [LARGE SCALE GENOMIC DNA]</scope>
</reference>
<dbReference type="EMBL" id="BGPR01056967">
    <property type="protein sequence ID" value="GBO33410.1"/>
    <property type="molecule type" value="Genomic_DNA"/>
</dbReference>
<feature type="non-terminal residue" evidence="7">
    <location>
        <position position="59"/>
    </location>
</feature>
<name>A0A4Y2WB57_ARAVE</name>
<dbReference type="InterPro" id="IPR038770">
    <property type="entry name" value="Na+/solute_symporter_sf"/>
</dbReference>
<dbReference type="AlphaFoldDB" id="A0A4Y2WB57"/>
<evidence type="ECO:0000313" key="7">
    <source>
        <dbReference type="EMBL" id="GBO33410.1"/>
    </source>
</evidence>
<comment type="subcellular location">
    <subcellularLocation>
        <location evidence="1">Membrane</location>
        <topology evidence="1">Multi-pass membrane protein</topology>
    </subcellularLocation>
</comment>
<comment type="caution">
    <text evidence="7">The sequence shown here is derived from an EMBL/GenBank/DDBJ whole genome shotgun (WGS) entry which is preliminary data.</text>
</comment>
<organism evidence="7 8">
    <name type="scientific">Araneus ventricosus</name>
    <name type="common">Orbweaver spider</name>
    <name type="synonym">Epeira ventricosa</name>
    <dbReference type="NCBI Taxonomy" id="182803"/>
    <lineage>
        <taxon>Eukaryota</taxon>
        <taxon>Metazoa</taxon>
        <taxon>Ecdysozoa</taxon>
        <taxon>Arthropoda</taxon>
        <taxon>Chelicerata</taxon>
        <taxon>Arachnida</taxon>
        <taxon>Araneae</taxon>
        <taxon>Araneomorphae</taxon>
        <taxon>Entelegynae</taxon>
        <taxon>Araneoidea</taxon>
        <taxon>Araneidae</taxon>
        <taxon>Araneus</taxon>
    </lineage>
</organism>
<dbReference type="Proteomes" id="UP000499080">
    <property type="component" value="Unassembled WGS sequence"/>
</dbReference>
<accession>A0A4Y2WB57</accession>
<dbReference type="OrthoDB" id="203097at2759"/>
<evidence type="ECO:0000256" key="4">
    <source>
        <dbReference type="ARBA" id="ARBA00023136"/>
    </source>
</evidence>